<feature type="transmembrane region" description="Helical" evidence="16">
    <location>
        <begin position="948"/>
        <end position="970"/>
    </location>
</feature>
<evidence type="ECO:0000259" key="19">
    <source>
        <dbReference type="Pfam" id="PF20806"/>
    </source>
</evidence>
<dbReference type="Pfam" id="PF20806">
    <property type="entry name" value="Integrin_A_Ig_3"/>
    <property type="match status" value="1"/>
</dbReference>
<dbReference type="PROSITE" id="PS51470">
    <property type="entry name" value="FG_GAP"/>
    <property type="match status" value="4"/>
</dbReference>
<feature type="repeat" description="FG-GAP" evidence="15">
    <location>
        <begin position="312"/>
        <end position="377"/>
    </location>
</feature>
<feature type="repeat" description="FG-GAP" evidence="15">
    <location>
        <begin position="35"/>
        <end position="100"/>
    </location>
</feature>
<evidence type="ECO:0000256" key="6">
    <source>
        <dbReference type="ARBA" id="ARBA00022737"/>
    </source>
</evidence>
<dbReference type="GO" id="GO:0009897">
    <property type="term" value="C:external side of plasma membrane"/>
    <property type="evidence" value="ECO:0007669"/>
    <property type="project" value="TreeGrafter"/>
</dbReference>
<evidence type="ECO:0000259" key="17">
    <source>
        <dbReference type="Pfam" id="PF08441"/>
    </source>
</evidence>
<gene>
    <name evidence="20" type="ORF">PODLI_1B009040</name>
</gene>
<dbReference type="GO" id="GO:0033627">
    <property type="term" value="P:cell adhesion mediated by integrin"/>
    <property type="evidence" value="ECO:0007669"/>
    <property type="project" value="TreeGrafter"/>
</dbReference>
<keyword evidence="21" id="KW-1185">Reference proteome</keyword>
<dbReference type="InterPro" id="IPR048285">
    <property type="entry name" value="Integrin_alpha_Ig-like_2"/>
</dbReference>
<dbReference type="GO" id="GO:0098609">
    <property type="term" value="P:cell-cell adhesion"/>
    <property type="evidence" value="ECO:0007669"/>
    <property type="project" value="TreeGrafter"/>
</dbReference>
<feature type="repeat" description="FG-GAP" evidence="15">
    <location>
        <begin position="379"/>
        <end position="438"/>
    </location>
</feature>
<keyword evidence="10 16" id="KW-0401">Integrin</keyword>
<keyword evidence="4" id="KW-0479">Metal-binding</keyword>
<accession>A0AA35L5W1</accession>
<evidence type="ECO:0000259" key="18">
    <source>
        <dbReference type="Pfam" id="PF20805"/>
    </source>
</evidence>
<keyword evidence="11 16" id="KW-0472">Membrane</keyword>
<sequence length="990" mass="108453">MLVMAGGGHSLGLLAPLLRCLVGFLLLCSPVWTLNLDASSPTVYSGPNGSYFGFALDFYRDSKGSMNVVVGAPQANSSQTGVTEAGAVYLCPWAPGGSACAPIQFDTKGDEVEQLHGVVVKTFKTKQWFGASVSTWKDTIVACAPLQHWNAISGQEEATKTPTGSCFLATSGLQRFVEFSPCRNIQMESFYKLTRYANDHRYCEVGFSSAISDSGRLLLGAPGGHYFGGLIYSSNLSMVLANAPLKHTLLWSLNELKLTGFTALHYDEYRGYSVAFGEFNEDPESPEYVVGVPNKSLTKGVVQIFTLKHSFHLLRSLPSEQVASYFGHTVAVADINGDGKDDILVGAPLFMERHSDRKLYEVGRVYLYLQQKTPTAYITPWQRLTGTDVYGRFGMAIASLGDVDQDGCTDIAIGAPFAGQDGGGRVYIYRGHHEGLSSSPTQILESPFCGPAGFGFAIRGAVDIDANGYPDVLVGAFRASKVTVYRAQPVMFLKAQMFLPGALNPEEKSCTVAGVQVNCFTIQICAEVSAKRIPQKVDLNAELQLDRMKQKYGRRVLLQQTSQSSQTFLLKLSREKPKTCQDVNAYLRDEADFKDKLSPIVVSFNFSLASASADGEMKPVLSGQTMVQDQTRIIVDCGEDNICIPDLRLSAHTNEGSLLIGAENVLLLQTTAMNSGEGAYEAELVVELPHGTYFQTANSDGQKLICNTRKENETRLVACEIGNPMKSNTTIQVDVELSVSQLEEASDNITLMLQLRSKNSNNPNSAVEQLQVPVKVAARMELLGRSAPDVVVVPLAFGDYKNTSKDVNDYGPRVEHVYQLKVQEPTTAPSYNTTAQPRRLRERRDVNSAALQEPIVVNCSSQDCAVICCQVGTLEKGQGAMVTIHAVLWLQTFLEHPMKEQLLIQSQARFNTSGMPYRIQPEVLPSGSSLTKTLVEWVDPAAERDIPVWWIIAAIVVGLFLLAIFIIVLWKTGFFKRKRPPTEEEEQLSQ</sequence>
<evidence type="ECO:0000256" key="2">
    <source>
        <dbReference type="ARBA" id="ARBA00008054"/>
    </source>
</evidence>
<evidence type="ECO:0000256" key="12">
    <source>
        <dbReference type="ARBA" id="ARBA00023157"/>
    </source>
</evidence>
<feature type="signal peptide" evidence="16">
    <location>
        <begin position="1"/>
        <end position="33"/>
    </location>
</feature>
<dbReference type="Gene3D" id="2.60.40.1510">
    <property type="entry name" value="ntegrin, alpha v. Chain A, domain 3"/>
    <property type="match status" value="1"/>
</dbReference>
<evidence type="ECO:0000256" key="15">
    <source>
        <dbReference type="PROSITE-ProRule" id="PRU00803"/>
    </source>
</evidence>
<evidence type="ECO:0000256" key="14">
    <source>
        <dbReference type="ARBA" id="ARBA00023180"/>
    </source>
</evidence>
<dbReference type="Pfam" id="PF08441">
    <property type="entry name" value="Integrin_A_Ig_1"/>
    <property type="match status" value="1"/>
</dbReference>
<keyword evidence="12" id="KW-1015">Disulfide bond</keyword>
<evidence type="ECO:0000256" key="1">
    <source>
        <dbReference type="ARBA" id="ARBA00004479"/>
    </source>
</evidence>
<dbReference type="PANTHER" id="PTHR23220:SF73">
    <property type="entry name" value="INTEGRIN ALPHA-IIB"/>
    <property type="match status" value="1"/>
</dbReference>
<dbReference type="Gene3D" id="2.130.10.130">
    <property type="entry name" value="Integrin alpha, N-terminal"/>
    <property type="match status" value="1"/>
</dbReference>
<dbReference type="PRINTS" id="PR01185">
    <property type="entry name" value="INTEGRINA"/>
</dbReference>
<dbReference type="Gene3D" id="2.60.40.1460">
    <property type="entry name" value="Integrin domains. Chain A, domain 2"/>
    <property type="match status" value="1"/>
</dbReference>
<dbReference type="Pfam" id="PF20805">
    <property type="entry name" value="Integrin_A_Ig_2"/>
    <property type="match status" value="1"/>
</dbReference>
<dbReference type="GO" id="GO:0008305">
    <property type="term" value="C:integrin complex"/>
    <property type="evidence" value="ECO:0007669"/>
    <property type="project" value="InterPro"/>
</dbReference>
<evidence type="ECO:0000256" key="5">
    <source>
        <dbReference type="ARBA" id="ARBA00022729"/>
    </source>
</evidence>
<dbReference type="InterPro" id="IPR018184">
    <property type="entry name" value="Integrin_alpha_C_CS"/>
</dbReference>
<evidence type="ECO:0000256" key="4">
    <source>
        <dbReference type="ARBA" id="ARBA00022723"/>
    </source>
</evidence>
<dbReference type="GO" id="GO:0007229">
    <property type="term" value="P:integrin-mediated signaling pathway"/>
    <property type="evidence" value="ECO:0007669"/>
    <property type="project" value="UniProtKB-KW"/>
</dbReference>
<dbReference type="InterPro" id="IPR013519">
    <property type="entry name" value="Int_alpha_beta-p"/>
</dbReference>
<keyword evidence="13 16" id="KW-0675">Receptor</keyword>
<feature type="chain" id="PRO_5041483932" evidence="16">
    <location>
        <begin position="34"/>
        <end position="990"/>
    </location>
</feature>
<dbReference type="SUPFAM" id="SSF69318">
    <property type="entry name" value="Integrin alpha N-terminal domain"/>
    <property type="match status" value="1"/>
</dbReference>
<evidence type="ECO:0000256" key="9">
    <source>
        <dbReference type="ARBA" id="ARBA00022989"/>
    </source>
</evidence>
<dbReference type="GO" id="GO:0001525">
    <property type="term" value="P:angiogenesis"/>
    <property type="evidence" value="ECO:0007669"/>
    <property type="project" value="TreeGrafter"/>
</dbReference>
<keyword evidence="9 16" id="KW-1133">Transmembrane helix</keyword>
<dbReference type="GO" id="GO:0005178">
    <property type="term" value="F:integrin binding"/>
    <property type="evidence" value="ECO:0007669"/>
    <property type="project" value="TreeGrafter"/>
</dbReference>
<organism evidence="20 21">
    <name type="scientific">Podarcis lilfordi</name>
    <name type="common">Lilford's wall lizard</name>
    <dbReference type="NCBI Taxonomy" id="74358"/>
    <lineage>
        <taxon>Eukaryota</taxon>
        <taxon>Metazoa</taxon>
        <taxon>Chordata</taxon>
        <taxon>Craniata</taxon>
        <taxon>Vertebrata</taxon>
        <taxon>Euteleostomi</taxon>
        <taxon>Lepidosauria</taxon>
        <taxon>Squamata</taxon>
        <taxon>Bifurcata</taxon>
        <taxon>Unidentata</taxon>
        <taxon>Episquamata</taxon>
        <taxon>Laterata</taxon>
        <taxon>Lacertibaenia</taxon>
        <taxon>Lacertidae</taxon>
        <taxon>Podarcis</taxon>
    </lineage>
</organism>
<dbReference type="PROSITE" id="PS00242">
    <property type="entry name" value="INTEGRIN_ALPHA"/>
    <property type="match status" value="1"/>
</dbReference>
<reference evidence="20" key="1">
    <citation type="submission" date="2022-12" db="EMBL/GenBank/DDBJ databases">
        <authorList>
            <person name="Alioto T."/>
            <person name="Alioto T."/>
            <person name="Gomez Garrido J."/>
        </authorList>
    </citation>
    <scope>NUCLEOTIDE SEQUENCE</scope>
</reference>
<keyword evidence="7" id="KW-0106">Calcium</keyword>
<dbReference type="SMART" id="SM00191">
    <property type="entry name" value="Int_alpha"/>
    <property type="match status" value="5"/>
</dbReference>
<dbReference type="InterPro" id="IPR013517">
    <property type="entry name" value="FG-GAP"/>
</dbReference>
<dbReference type="Proteomes" id="UP001178461">
    <property type="component" value="Chromosome 13"/>
</dbReference>
<dbReference type="GO" id="GO:0046872">
    <property type="term" value="F:metal ion binding"/>
    <property type="evidence" value="ECO:0007669"/>
    <property type="project" value="UniProtKB-KW"/>
</dbReference>
<evidence type="ECO:0000256" key="13">
    <source>
        <dbReference type="ARBA" id="ARBA00023170"/>
    </source>
</evidence>
<dbReference type="Gene3D" id="1.20.5.930">
    <property type="entry name" value="Bicelle-embedded integrin alpha(iib) transmembrane segment"/>
    <property type="match status" value="1"/>
</dbReference>
<dbReference type="InterPro" id="IPR013649">
    <property type="entry name" value="Integrin_alpha_Ig-like_1"/>
</dbReference>
<evidence type="ECO:0000256" key="16">
    <source>
        <dbReference type="RuleBase" id="RU003762"/>
    </source>
</evidence>
<evidence type="ECO:0000256" key="10">
    <source>
        <dbReference type="ARBA" id="ARBA00023037"/>
    </source>
</evidence>
<evidence type="ECO:0000313" key="20">
    <source>
        <dbReference type="EMBL" id="CAI5789901.1"/>
    </source>
</evidence>
<dbReference type="AlphaFoldDB" id="A0AA35L5W1"/>
<keyword evidence="3 16" id="KW-0812">Transmembrane</keyword>
<dbReference type="FunFam" id="1.20.5.930:FF:000001">
    <property type="entry name" value="Integrin subunit alpha V"/>
    <property type="match status" value="1"/>
</dbReference>
<evidence type="ECO:0000256" key="7">
    <source>
        <dbReference type="ARBA" id="ARBA00022837"/>
    </source>
</evidence>
<feature type="repeat" description="FG-GAP" evidence="15">
    <location>
        <begin position="441"/>
        <end position="502"/>
    </location>
</feature>
<dbReference type="Pfam" id="PF01839">
    <property type="entry name" value="FG-GAP"/>
    <property type="match status" value="2"/>
</dbReference>
<name>A0AA35L5W1_9SAUR</name>
<keyword evidence="5 16" id="KW-0732">Signal</keyword>
<dbReference type="SUPFAM" id="SSF69179">
    <property type="entry name" value="Integrin domains"/>
    <property type="match status" value="3"/>
</dbReference>
<comment type="similarity">
    <text evidence="2 16">Belongs to the integrin alpha chain family.</text>
</comment>
<dbReference type="FunFam" id="2.60.40.1460:FF:000001">
    <property type="entry name" value="Integrin, alpha V"/>
    <property type="match status" value="1"/>
</dbReference>
<dbReference type="GO" id="GO:0007160">
    <property type="term" value="P:cell-matrix adhesion"/>
    <property type="evidence" value="ECO:0007669"/>
    <property type="project" value="TreeGrafter"/>
</dbReference>
<dbReference type="InterPro" id="IPR000413">
    <property type="entry name" value="Integrin_alpha"/>
</dbReference>
<keyword evidence="8 16" id="KW-0130">Cell adhesion</keyword>
<evidence type="ECO:0000313" key="21">
    <source>
        <dbReference type="Proteomes" id="UP001178461"/>
    </source>
</evidence>
<protein>
    <submittedName>
        <fullName evidence="20">Integrin alpha-IIb isoform X1</fullName>
    </submittedName>
</protein>
<dbReference type="Gene3D" id="2.60.40.1530">
    <property type="entry name" value="ntegrin, alpha v. Chain A, domain 4"/>
    <property type="match status" value="1"/>
</dbReference>
<feature type="domain" description="Integrin alpha third immunoglobulin-like" evidence="19">
    <location>
        <begin position="820"/>
        <end position="937"/>
    </location>
</feature>
<comment type="subcellular location">
    <subcellularLocation>
        <location evidence="1 16">Membrane</location>
        <topology evidence="1 16">Single-pass type I membrane protein</topology>
    </subcellularLocation>
</comment>
<dbReference type="EMBL" id="OX395138">
    <property type="protein sequence ID" value="CAI5789901.1"/>
    <property type="molecule type" value="Genomic_DNA"/>
</dbReference>
<evidence type="ECO:0000256" key="3">
    <source>
        <dbReference type="ARBA" id="ARBA00022692"/>
    </source>
</evidence>
<evidence type="ECO:0000256" key="11">
    <source>
        <dbReference type="ARBA" id="ARBA00023136"/>
    </source>
</evidence>
<dbReference type="PANTHER" id="PTHR23220">
    <property type="entry name" value="INTEGRIN ALPHA"/>
    <property type="match status" value="1"/>
</dbReference>
<proteinExistence type="inferred from homology"/>
<feature type="domain" description="Integrin alpha first immunoglubulin-like" evidence="17">
    <location>
        <begin position="487"/>
        <end position="635"/>
    </location>
</feature>
<evidence type="ECO:0000256" key="8">
    <source>
        <dbReference type="ARBA" id="ARBA00022889"/>
    </source>
</evidence>
<feature type="domain" description="Integrin alpha second immunoglobulin-like" evidence="18">
    <location>
        <begin position="637"/>
        <end position="774"/>
    </location>
</feature>
<dbReference type="InterPro" id="IPR032695">
    <property type="entry name" value="Integrin_dom_sf"/>
</dbReference>
<keyword evidence="14" id="KW-0325">Glycoprotein</keyword>
<keyword evidence="6" id="KW-0677">Repeat</keyword>
<dbReference type="InterPro" id="IPR028994">
    <property type="entry name" value="Integrin_alpha_N"/>
</dbReference>
<dbReference type="InterPro" id="IPR048286">
    <property type="entry name" value="Integrin_alpha_Ig-like_3"/>
</dbReference>